<comment type="caution">
    <text evidence="8">The sequence shown here is derived from an EMBL/GenBank/DDBJ whole genome shotgun (WGS) entry which is preliminary data.</text>
</comment>
<protein>
    <submittedName>
        <fullName evidence="8">ABC transporter permease</fullName>
    </submittedName>
</protein>
<evidence type="ECO:0000256" key="1">
    <source>
        <dbReference type="ARBA" id="ARBA00004651"/>
    </source>
</evidence>
<feature type="transmembrane region" description="Helical" evidence="6">
    <location>
        <begin position="720"/>
        <end position="743"/>
    </location>
</feature>
<evidence type="ECO:0000256" key="6">
    <source>
        <dbReference type="SAM" id="Phobius"/>
    </source>
</evidence>
<feature type="transmembrane region" description="Helical" evidence="6">
    <location>
        <begin position="395"/>
        <end position="423"/>
    </location>
</feature>
<organism evidence="8 9">
    <name type="scientific">Agrobacterium vitis</name>
    <name type="common">Rhizobium vitis</name>
    <dbReference type="NCBI Taxonomy" id="373"/>
    <lineage>
        <taxon>Bacteria</taxon>
        <taxon>Pseudomonadati</taxon>
        <taxon>Pseudomonadota</taxon>
        <taxon>Alphaproteobacteria</taxon>
        <taxon>Hyphomicrobiales</taxon>
        <taxon>Rhizobiaceae</taxon>
        <taxon>Rhizobium/Agrobacterium group</taxon>
        <taxon>Agrobacterium</taxon>
    </lineage>
</organism>
<proteinExistence type="predicted"/>
<keyword evidence="4 6" id="KW-1133">Transmembrane helix</keyword>
<dbReference type="PANTHER" id="PTHR30287:SF2">
    <property type="entry name" value="BLL1001 PROTEIN"/>
    <property type="match status" value="1"/>
</dbReference>
<dbReference type="GO" id="GO:0005886">
    <property type="term" value="C:plasma membrane"/>
    <property type="evidence" value="ECO:0007669"/>
    <property type="project" value="UniProtKB-SubCell"/>
</dbReference>
<feature type="transmembrane region" description="Helical" evidence="6">
    <location>
        <begin position="444"/>
        <end position="464"/>
    </location>
</feature>
<keyword evidence="2" id="KW-1003">Cell membrane</keyword>
<dbReference type="GeneID" id="60680231"/>
<evidence type="ECO:0000256" key="4">
    <source>
        <dbReference type="ARBA" id="ARBA00022989"/>
    </source>
</evidence>
<feature type="transmembrane region" description="Helical" evidence="6">
    <location>
        <begin position="326"/>
        <end position="350"/>
    </location>
</feature>
<dbReference type="EMBL" id="QUSG01000005">
    <property type="protein sequence ID" value="KAA3527961.1"/>
    <property type="molecule type" value="Genomic_DNA"/>
</dbReference>
<dbReference type="Pfam" id="PF02687">
    <property type="entry name" value="FtsX"/>
    <property type="match status" value="2"/>
</dbReference>
<dbReference type="Proteomes" id="UP000436911">
    <property type="component" value="Unassembled WGS sequence"/>
</dbReference>
<evidence type="ECO:0000313" key="9">
    <source>
        <dbReference type="Proteomes" id="UP000436911"/>
    </source>
</evidence>
<dbReference type="PANTHER" id="PTHR30287">
    <property type="entry name" value="MEMBRANE COMPONENT OF PREDICTED ABC SUPERFAMILY METABOLITE UPTAKE TRANSPORTER"/>
    <property type="match status" value="1"/>
</dbReference>
<feature type="transmembrane region" description="Helical" evidence="6">
    <location>
        <begin position="227"/>
        <end position="250"/>
    </location>
</feature>
<name>A0A368NYB4_AGRVI</name>
<gene>
    <name evidence="8" type="ORF">DXT89_11930</name>
</gene>
<evidence type="ECO:0000256" key="5">
    <source>
        <dbReference type="ARBA" id="ARBA00023136"/>
    </source>
</evidence>
<feature type="transmembrane region" description="Helical" evidence="6">
    <location>
        <begin position="666"/>
        <end position="688"/>
    </location>
</feature>
<comment type="subcellular location">
    <subcellularLocation>
        <location evidence="1">Cell membrane</location>
        <topology evidence="1">Multi-pass membrane protein</topology>
    </subcellularLocation>
</comment>
<evidence type="ECO:0000313" key="8">
    <source>
        <dbReference type="EMBL" id="KAA3527961.1"/>
    </source>
</evidence>
<dbReference type="OrthoDB" id="343744at2"/>
<feature type="domain" description="ABC3 transporter permease C-terminal" evidence="7">
    <location>
        <begin position="673"/>
        <end position="791"/>
    </location>
</feature>
<evidence type="ECO:0000256" key="2">
    <source>
        <dbReference type="ARBA" id="ARBA00022475"/>
    </source>
</evidence>
<dbReference type="InterPro" id="IPR003838">
    <property type="entry name" value="ABC3_permease_C"/>
</dbReference>
<evidence type="ECO:0000256" key="3">
    <source>
        <dbReference type="ARBA" id="ARBA00022692"/>
    </source>
</evidence>
<sequence length="802" mass="86617">MLRTAFLALLSHWRRKPLQLAMLLLGLSLATALWSGVQAINAEARASYARAAAMLGQNRLSDIQSKDGRPIPISTYVALRRAGLLVSPVLEGEVRLGTFRLRLIGIDPLTIPSVAQPVDLRGDGNINRFLLPPGQIAVSQATADALRGQELPPLDIVKDIPFATGFTDIGRAQALLAQSDGLTRLIVSPEQPISQQQLAALAPDLRLKSPDGEGDLARLTDSFHLNLTAFGLLSFVVGLFIVYAAVRLAFEQRRPTFRTLRSLGLSASALMLLLFLELFVFALAAGVAGVALGYVVASVLLPDVALTLRGLYGADVPGTLTFRPQWWATGIGIAVVGTLASAGQSLWQVWRMPLLAPAQPRAWAMASERAWFLQALASSVLFAVTLILMKFGNGLVAGFATLGALLLASALALPVILVPVLRLMQSLAKRPVWKWFWADTRQQLPSLSLALMALLLALSANVGVGTMVSSFRLTFVGWLDQRLAAELYVTARNDDEAGRLQSWLAPRVKAVLPIWNAQGEVGDKAVVIHGVVDDATYRDHWPMLAATPDVWDRLARGEGALINEQMMRREGLAVGDEITLPGGWKPRILGVYSDYGNPNEDVIVAQSELVSRFSDLSRLRFGLRVRPDQTGALREALMTEFGLPPDNIVDQAVIKARSLAIFEKTFAVTAALNVLTLGVAGLAMFASLMTLSGMRLPQIAPVWAMGLTRRAITGLELARTLILAGFTLVAALPVGLGLAWVLLAVVNVEAFGWRLPMHVFPVQWLWLGGFALLASLLSALIPLAGIARLKPSDLLKVFANER</sequence>
<dbReference type="InterPro" id="IPR038766">
    <property type="entry name" value="Membrane_comp_ABC_pdt"/>
</dbReference>
<evidence type="ECO:0000259" key="7">
    <source>
        <dbReference type="Pfam" id="PF02687"/>
    </source>
</evidence>
<reference evidence="8 9" key="1">
    <citation type="submission" date="2018-08" db="EMBL/GenBank/DDBJ databases">
        <title>Genome sequencing of Agrobacterium vitis strain ICMP 10754.</title>
        <authorList>
            <person name="Visnovsky S.B."/>
            <person name="Pitman A.R."/>
        </authorList>
    </citation>
    <scope>NUCLEOTIDE SEQUENCE [LARGE SCALE GENOMIC DNA]</scope>
    <source>
        <strain evidence="8 9">ICMP 10754</strain>
    </source>
</reference>
<feature type="transmembrane region" description="Helical" evidence="6">
    <location>
        <begin position="270"/>
        <end position="297"/>
    </location>
</feature>
<accession>A0A368NYB4</accession>
<feature type="domain" description="ABC3 transporter permease C-terminal" evidence="7">
    <location>
        <begin position="229"/>
        <end position="349"/>
    </location>
</feature>
<keyword evidence="5 6" id="KW-0472">Membrane</keyword>
<feature type="transmembrane region" description="Helical" evidence="6">
    <location>
        <begin position="371"/>
        <end position="389"/>
    </location>
</feature>
<dbReference type="AlphaFoldDB" id="A0A368NYB4"/>
<dbReference type="RefSeq" id="WP_114386157.1">
    <property type="nucleotide sequence ID" value="NZ_JABFNP010000002.1"/>
</dbReference>
<keyword evidence="3 6" id="KW-0812">Transmembrane</keyword>
<feature type="transmembrane region" description="Helical" evidence="6">
    <location>
        <begin position="763"/>
        <end position="786"/>
    </location>
</feature>